<keyword evidence="1" id="KW-0732">Signal</keyword>
<evidence type="ECO:0000313" key="4">
    <source>
        <dbReference type="EMBL" id="MRZ54160.1"/>
    </source>
</evidence>
<evidence type="ECO:0000313" key="10">
    <source>
        <dbReference type="Proteomes" id="UP000501982"/>
    </source>
</evidence>
<dbReference type="EMBL" id="CYXP01000008">
    <property type="protein sequence ID" value="CUN28269.1"/>
    <property type="molecule type" value="Genomic_DNA"/>
</dbReference>
<dbReference type="EMBL" id="JAQMPJ010000005">
    <property type="protein sequence ID" value="MDB9005017.1"/>
    <property type="molecule type" value="Genomic_DNA"/>
</dbReference>
<feature type="signal peptide" evidence="1">
    <location>
        <begin position="1"/>
        <end position="18"/>
    </location>
</feature>
<evidence type="ECO:0000313" key="9">
    <source>
        <dbReference type="Proteomes" id="UP000432516"/>
    </source>
</evidence>
<gene>
    <name evidence="6" type="ORF">DW782_16080</name>
    <name evidence="2" type="ORF">ERS852429_03230</name>
    <name evidence="4" type="ORF">GKD68_05260</name>
    <name evidence="5" type="ORF">HHO38_22570</name>
    <name evidence="3" type="ORF">PN599_08380</name>
</gene>
<dbReference type="EMBL" id="QSJN01000010">
    <property type="protein sequence ID" value="RHD72811.1"/>
    <property type="molecule type" value="Genomic_DNA"/>
</dbReference>
<evidence type="ECO:0000313" key="7">
    <source>
        <dbReference type="Proteomes" id="UP000095591"/>
    </source>
</evidence>
<evidence type="ECO:0000313" key="8">
    <source>
        <dbReference type="Proteomes" id="UP000284660"/>
    </source>
</evidence>
<dbReference type="EMBL" id="WKNE01000003">
    <property type="protein sequence ID" value="MRZ54160.1"/>
    <property type="molecule type" value="Genomic_DNA"/>
</dbReference>
<dbReference type="OrthoDB" id="883074at2"/>
<dbReference type="Proteomes" id="UP001210126">
    <property type="component" value="Unassembled WGS sequence"/>
</dbReference>
<dbReference type="EMBL" id="CP051672">
    <property type="protein sequence ID" value="QJE30893.1"/>
    <property type="molecule type" value="Genomic_DNA"/>
</dbReference>
<protein>
    <recommendedName>
        <fullName evidence="11">Lipoprotein</fullName>
    </recommendedName>
</protein>
<evidence type="ECO:0000313" key="6">
    <source>
        <dbReference type="EMBL" id="RHD72811.1"/>
    </source>
</evidence>
<evidence type="ECO:0008006" key="11">
    <source>
        <dbReference type="Google" id="ProtNLM"/>
    </source>
</evidence>
<evidence type="ECO:0000313" key="2">
    <source>
        <dbReference type="EMBL" id="CUN28269.1"/>
    </source>
</evidence>
<reference evidence="3" key="5">
    <citation type="submission" date="2023-01" db="EMBL/GenBank/DDBJ databases">
        <title>Human gut microbiome strain richness.</title>
        <authorList>
            <person name="Chen-Liaw A."/>
        </authorList>
    </citation>
    <scope>NUCLEOTIDE SEQUENCE</scope>
    <source>
        <strain evidence="3">RTP21484st1_E5_RTP21484_190118</strain>
    </source>
</reference>
<dbReference type="Proteomes" id="UP000432516">
    <property type="component" value="Unassembled WGS sequence"/>
</dbReference>
<evidence type="ECO:0000256" key="1">
    <source>
        <dbReference type="SAM" id="SignalP"/>
    </source>
</evidence>
<proteinExistence type="predicted"/>
<evidence type="ECO:0000313" key="3">
    <source>
        <dbReference type="EMBL" id="MDB9005017.1"/>
    </source>
</evidence>
<sequence length="388" mass="43161">MKKVLYYLIIMLAFTLNACDNEMDNMQGGDKEILTSSSEIVIKDGKITYPKWLVNVVDSVAHSHVKGTDYPYPWVFTIQGDGKEHILVLDGVNSCASCGQLLFLLSGERIEKFPNEWITMENLNMIWEPNLNVETKAQGAAATVYTPNGTLVNDTYYRSEELSASQKASHDQYCTTTYSQATLISSSTTTYNCHAYAWYMTEGGSAVWMGWTINPTNVYWLDGSYISTTGAATKVSYLSDNHSAVTTSTPNIFISKWGEYALMRHPKAHCPFDASSLKYMKKNDMPTVYIGKSQEDYSSGSSSINAPGGNATTTLYAYTKTGTPTSYSWNAEFYGECDRWYTYPSGNRLDVSVYLNSQHYGGSLRITCAMYNGSSLIGTATYYLNVNP</sequence>
<organism evidence="2 7">
    <name type="scientific">Parabacteroides distasonis</name>
    <dbReference type="NCBI Taxonomy" id="823"/>
    <lineage>
        <taxon>Bacteria</taxon>
        <taxon>Pseudomonadati</taxon>
        <taxon>Bacteroidota</taxon>
        <taxon>Bacteroidia</taxon>
        <taxon>Bacteroidales</taxon>
        <taxon>Tannerellaceae</taxon>
        <taxon>Parabacteroides</taxon>
    </lineage>
</organism>
<evidence type="ECO:0000313" key="5">
    <source>
        <dbReference type="EMBL" id="QJE30893.1"/>
    </source>
</evidence>
<dbReference type="Proteomes" id="UP000095591">
    <property type="component" value="Unassembled WGS sequence"/>
</dbReference>
<dbReference type="Proteomes" id="UP000284660">
    <property type="component" value="Unassembled WGS sequence"/>
</dbReference>
<reference evidence="4 9" key="3">
    <citation type="journal article" date="2019" name="Nat. Med.">
        <title>A library of human gut bacterial isolates paired with longitudinal multiomics data enables mechanistic microbiome research.</title>
        <authorList>
            <person name="Poyet M."/>
            <person name="Groussin M."/>
            <person name="Gibbons S.M."/>
            <person name="Avila-Pacheco J."/>
            <person name="Jiang X."/>
            <person name="Kearney S.M."/>
            <person name="Perrotta A.R."/>
            <person name="Berdy B."/>
            <person name="Zhao S."/>
            <person name="Lieberman T.D."/>
            <person name="Swanson P.K."/>
            <person name="Smith M."/>
            <person name="Roesemann S."/>
            <person name="Alexander J.E."/>
            <person name="Rich S.A."/>
            <person name="Livny J."/>
            <person name="Vlamakis H."/>
            <person name="Clish C."/>
            <person name="Bullock K."/>
            <person name="Deik A."/>
            <person name="Scott J."/>
            <person name="Pierce K.A."/>
            <person name="Xavier R.J."/>
            <person name="Alm E.J."/>
        </authorList>
    </citation>
    <scope>NUCLEOTIDE SEQUENCE [LARGE SCALE GENOMIC DNA]</scope>
    <source>
        <strain evidence="4 9">BIOML-A2</strain>
    </source>
</reference>
<dbReference type="Proteomes" id="UP000501982">
    <property type="component" value="Chromosome"/>
</dbReference>
<dbReference type="RefSeq" id="WP_005854648.1">
    <property type="nucleotide sequence ID" value="NZ_BQOC01000001.1"/>
</dbReference>
<accession>A0A173VLD5</accession>
<reference evidence="5 10" key="4">
    <citation type="submission" date="2020-04" db="EMBL/GenBank/DDBJ databases">
        <title>Complete Genomes and Methylome analysis of CBBP consortium that reverse antibiotic-induced susceptibility to vancomycin-resistant Enterococcus faecium infection.</title>
        <authorList>
            <person name="Fomenkov A."/>
            <person name="Zhang Z."/>
            <person name="Pamer E."/>
            <person name="Roberts R.J."/>
        </authorList>
    </citation>
    <scope>NUCLEOTIDE SEQUENCE [LARGE SCALE GENOMIC DNA]</scope>
    <source>
        <strain evidence="10">CBBP</strain>
        <strain evidence="5">CBBP-1</strain>
    </source>
</reference>
<reference evidence="2 7" key="1">
    <citation type="submission" date="2015-09" db="EMBL/GenBank/DDBJ databases">
        <authorList>
            <consortium name="Pathogen Informatics"/>
        </authorList>
    </citation>
    <scope>NUCLEOTIDE SEQUENCE [LARGE SCALE GENOMIC DNA]</scope>
    <source>
        <strain evidence="2 7">2789STDY5608872</strain>
    </source>
</reference>
<name>A0A173VLD5_PARDI</name>
<dbReference type="AlphaFoldDB" id="A0A173VLD5"/>
<feature type="chain" id="PRO_5043136247" description="Lipoprotein" evidence="1">
    <location>
        <begin position="19"/>
        <end position="388"/>
    </location>
</feature>
<reference evidence="6 8" key="2">
    <citation type="submission" date="2018-08" db="EMBL/GenBank/DDBJ databases">
        <title>A genome reference for cultivated species of the human gut microbiota.</title>
        <authorList>
            <person name="Zou Y."/>
            <person name="Xue W."/>
            <person name="Luo G."/>
        </authorList>
    </citation>
    <scope>NUCLEOTIDE SEQUENCE [LARGE SCALE GENOMIC DNA]</scope>
    <source>
        <strain evidence="6 8">AM30-4</strain>
    </source>
</reference>